<evidence type="ECO:0000256" key="3">
    <source>
        <dbReference type="ARBA" id="ARBA00022845"/>
    </source>
</evidence>
<dbReference type="GO" id="GO:0016281">
    <property type="term" value="C:eukaryotic translation initiation factor 4F complex"/>
    <property type="evidence" value="ECO:0007669"/>
    <property type="project" value="TreeGrafter"/>
</dbReference>
<evidence type="ECO:0000256" key="2">
    <source>
        <dbReference type="ARBA" id="ARBA00022540"/>
    </source>
</evidence>
<dbReference type="InterPro" id="IPR001040">
    <property type="entry name" value="TIF_eIF_4E"/>
</dbReference>
<protein>
    <recommendedName>
        <fullName evidence="8">EIF-4F 25 kDa subunit</fullName>
    </recommendedName>
</protein>
<comment type="similarity">
    <text evidence="1 6">Belongs to the eukaryotic initiation factor 4E family.</text>
</comment>
<evidence type="ECO:0000256" key="5">
    <source>
        <dbReference type="ARBA" id="ARBA00022917"/>
    </source>
</evidence>
<name>A0A7S0ZLM9_NOCSC</name>
<dbReference type="Pfam" id="PF01652">
    <property type="entry name" value="IF4E"/>
    <property type="match status" value="1"/>
</dbReference>
<evidence type="ECO:0000256" key="1">
    <source>
        <dbReference type="ARBA" id="ARBA00009860"/>
    </source>
</evidence>
<sequence length="202" mass="22446">MSQGGTEEAECPSEGHEVAAVHPLENAWSLWVLLRDSSTKGNWQGSQADVASFVSVEEFWGIFNNIQKPSKLGTVDFSVFKRGIRPAWEDETCKRGGRWVARVDWMKPSNLDSLWLHLVLTVIGENFEDAGGSSICGAVVSTRHRNYCKLALWISERAEEKVMLLGHAFCQMLQENNVSCDISFEDFSGGEVSKALFTISGK</sequence>
<reference evidence="7" key="1">
    <citation type="submission" date="2021-01" db="EMBL/GenBank/DDBJ databases">
        <authorList>
            <person name="Corre E."/>
            <person name="Pelletier E."/>
            <person name="Niang G."/>
            <person name="Scheremetjew M."/>
            <person name="Finn R."/>
            <person name="Kale V."/>
            <person name="Holt S."/>
            <person name="Cochrane G."/>
            <person name="Meng A."/>
            <person name="Brown T."/>
            <person name="Cohen L."/>
        </authorList>
    </citation>
    <scope>NUCLEOTIDE SEQUENCE</scope>
</reference>
<dbReference type="EMBL" id="HBFQ01000004">
    <property type="protein sequence ID" value="CAD8825657.1"/>
    <property type="molecule type" value="Transcribed_RNA"/>
</dbReference>
<organism evidence="7">
    <name type="scientific">Noctiluca scintillans</name>
    <name type="common">Sea sparkle</name>
    <name type="synonym">Red tide dinoflagellate</name>
    <dbReference type="NCBI Taxonomy" id="2966"/>
    <lineage>
        <taxon>Eukaryota</taxon>
        <taxon>Sar</taxon>
        <taxon>Alveolata</taxon>
        <taxon>Dinophyceae</taxon>
        <taxon>Noctilucales</taxon>
        <taxon>Noctilucaceae</taxon>
        <taxon>Noctiluca</taxon>
    </lineage>
</organism>
<evidence type="ECO:0000256" key="4">
    <source>
        <dbReference type="ARBA" id="ARBA00022884"/>
    </source>
</evidence>
<dbReference type="SUPFAM" id="SSF55418">
    <property type="entry name" value="eIF4e-like"/>
    <property type="match status" value="1"/>
</dbReference>
<evidence type="ECO:0008006" key="8">
    <source>
        <dbReference type="Google" id="ProtNLM"/>
    </source>
</evidence>
<dbReference type="GO" id="GO:0003743">
    <property type="term" value="F:translation initiation factor activity"/>
    <property type="evidence" value="ECO:0007669"/>
    <property type="project" value="UniProtKB-KW"/>
</dbReference>
<dbReference type="AlphaFoldDB" id="A0A7S0ZLM9"/>
<dbReference type="PANTHER" id="PTHR11960">
    <property type="entry name" value="EUKARYOTIC TRANSLATION INITIATION FACTOR 4E RELATED"/>
    <property type="match status" value="1"/>
</dbReference>
<evidence type="ECO:0000313" key="7">
    <source>
        <dbReference type="EMBL" id="CAD8825657.1"/>
    </source>
</evidence>
<keyword evidence="3" id="KW-0810">Translation regulation</keyword>
<proteinExistence type="inferred from homology"/>
<keyword evidence="2 6" id="KW-0396">Initiation factor</keyword>
<gene>
    <name evidence="7" type="ORF">NSCI0253_LOCUS3</name>
</gene>
<dbReference type="PANTHER" id="PTHR11960:SF8">
    <property type="entry name" value="EUKARYOTIC TRANSLATION INITIATION FACTOR 4E1-RELATED"/>
    <property type="match status" value="1"/>
</dbReference>
<keyword evidence="4 6" id="KW-0694">RNA-binding</keyword>
<dbReference type="PROSITE" id="PS00813">
    <property type="entry name" value="IF4E"/>
    <property type="match status" value="1"/>
</dbReference>
<dbReference type="Gene3D" id="3.30.760.10">
    <property type="entry name" value="RNA Cap, Translation Initiation Factor Eif4e"/>
    <property type="match status" value="1"/>
</dbReference>
<dbReference type="GO" id="GO:0000340">
    <property type="term" value="F:RNA 7-methylguanosine cap binding"/>
    <property type="evidence" value="ECO:0007669"/>
    <property type="project" value="TreeGrafter"/>
</dbReference>
<dbReference type="GO" id="GO:0006417">
    <property type="term" value="P:regulation of translation"/>
    <property type="evidence" value="ECO:0007669"/>
    <property type="project" value="UniProtKB-KW"/>
</dbReference>
<dbReference type="InterPro" id="IPR023398">
    <property type="entry name" value="TIF_eIF4e-like"/>
</dbReference>
<keyword evidence="5 6" id="KW-0648">Protein biosynthesis</keyword>
<accession>A0A7S0ZLM9</accession>
<dbReference type="InterPro" id="IPR019770">
    <property type="entry name" value="TIF_eIF_4E_CS"/>
</dbReference>
<evidence type="ECO:0000256" key="6">
    <source>
        <dbReference type="RuleBase" id="RU004374"/>
    </source>
</evidence>